<dbReference type="PANTHER" id="PTHR33022:SF13">
    <property type="entry name" value="UBIQUITIN-LIKE PROTEASE FAMILY PROFILE DOMAIN-CONTAINING PROTEIN"/>
    <property type="match status" value="1"/>
</dbReference>
<reference evidence="2" key="2">
    <citation type="journal article" date="2017" name="J. Anim. Genet.">
        <title>Multiple reference genome sequences of hot pepper reveal the massive evolution of plant disease resistance genes by retroduplication.</title>
        <authorList>
            <person name="Kim S."/>
            <person name="Park J."/>
            <person name="Yeom S.-I."/>
            <person name="Kim Y.-M."/>
            <person name="Seo E."/>
            <person name="Kim K.-T."/>
            <person name="Kim M.-S."/>
            <person name="Lee J.M."/>
            <person name="Cheong K."/>
            <person name="Shin H.-S."/>
            <person name="Kim S.-B."/>
            <person name="Han K."/>
            <person name="Lee J."/>
            <person name="Park M."/>
            <person name="Lee H.-A."/>
            <person name="Lee H.-Y."/>
            <person name="Lee Y."/>
            <person name="Oh S."/>
            <person name="Lee J.H."/>
            <person name="Choi E."/>
            <person name="Choi E."/>
            <person name="Lee S.E."/>
            <person name="Jeon J."/>
            <person name="Kim H."/>
            <person name="Choi G."/>
            <person name="Song H."/>
            <person name="Lee J."/>
            <person name="Lee S.-C."/>
            <person name="Kwon J.-K."/>
            <person name="Lee H.-Y."/>
            <person name="Koo N."/>
            <person name="Hong Y."/>
            <person name="Kim R.W."/>
            <person name="Kang W.-H."/>
            <person name="Huh J.H."/>
            <person name="Kang B.-C."/>
            <person name="Yang T.-J."/>
            <person name="Lee Y.-H."/>
            <person name="Bennetzen J.L."/>
            <person name="Choi D."/>
        </authorList>
    </citation>
    <scope>NUCLEOTIDE SEQUENCE [LARGE SCALE GENOMIC DNA]</scope>
    <source>
        <strain evidence="2">cv. PBC81</strain>
    </source>
</reference>
<dbReference type="PANTHER" id="PTHR33022">
    <property type="entry name" value="DUF1985 DOMAIN-CONTAINING PROTEIN"/>
    <property type="match status" value="1"/>
</dbReference>
<reference evidence="1 2" key="1">
    <citation type="journal article" date="2017" name="Genome Biol.">
        <title>New reference genome sequences of hot pepper reveal the massive evolution of plant disease-resistance genes by retroduplication.</title>
        <authorList>
            <person name="Kim S."/>
            <person name="Park J."/>
            <person name="Yeom S.I."/>
            <person name="Kim Y.M."/>
            <person name="Seo E."/>
            <person name="Kim K.T."/>
            <person name="Kim M.S."/>
            <person name="Lee J.M."/>
            <person name="Cheong K."/>
            <person name="Shin H.S."/>
            <person name="Kim S.B."/>
            <person name="Han K."/>
            <person name="Lee J."/>
            <person name="Park M."/>
            <person name="Lee H.A."/>
            <person name="Lee H.Y."/>
            <person name="Lee Y."/>
            <person name="Oh S."/>
            <person name="Lee J.H."/>
            <person name="Choi E."/>
            <person name="Choi E."/>
            <person name="Lee S.E."/>
            <person name="Jeon J."/>
            <person name="Kim H."/>
            <person name="Choi G."/>
            <person name="Song H."/>
            <person name="Lee J."/>
            <person name="Lee S.C."/>
            <person name="Kwon J.K."/>
            <person name="Lee H.Y."/>
            <person name="Koo N."/>
            <person name="Hong Y."/>
            <person name="Kim R.W."/>
            <person name="Kang W.H."/>
            <person name="Huh J.H."/>
            <person name="Kang B.C."/>
            <person name="Yang T.J."/>
            <person name="Lee Y.H."/>
            <person name="Bennetzen J.L."/>
            <person name="Choi D."/>
        </authorList>
    </citation>
    <scope>NUCLEOTIDE SEQUENCE [LARGE SCALE GENOMIC DNA]</scope>
    <source>
        <strain evidence="2">cv. PBC81</strain>
    </source>
</reference>
<keyword evidence="2" id="KW-1185">Reference proteome</keyword>
<proteinExistence type="predicted"/>
<dbReference type="Proteomes" id="UP000224567">
    <property type="component" value="Unassembled WGS sequence"/>
</dbReference>
<dbReference type="AlphaFoldDB" id="A0A2G2X2K8"/>
<sequence length="231" mass="25460">MLFFLALQSVQILSDPKVINGIKIELLGATTIRRKIILEGGLVAVDDGSGAAVRANDSSLTFFEIKSHYDYDHTGCTDFSSDFATSSKCFACKFQDCKVDVTIGATTKNHNITVDNPSTASKKRRKSGACQFGRTEDYPFEGFNILDEDPKKLTQLINDYSEWIADGLLKHHADRDCGLFITAYGEYLSDGLQVSNDGLDAGLLCKKYAALLWKYGEAKALKPYTSNIKDP</sequence>
<name>A0A2G2X2K8_CAPBA</name>
<dbReference type="EMBL" id="MLFT02000003">
    <property type="protein sequence ID" value="PHT51722.1"/>
    <property type="molecule type" value="Genomic_DNA"/>
</dbReference>
<protein>
    <submittedName>
        <fullName evidence="1">Uncharacterized protein</fullName>
    </submittedName>
</protein>
<evidence type="ECO:0000313" key="2">
    <source>
        <dbReference type="Proteomes" id="UP000224567"/>
    </source>
</evidence>
<evidence type="ECO:0000313" key="1">
    <source>
        <dbReference type="EMBL" id="PHT51722.1"/>
    </source>
</evidence>
<comment type="caution">
    <text evidence="1">The sequence shown here is derived from an EMBL/GenBank/DDBJ whole genome shotgun (WGS) entry which is preliminary data.</text>
</comment>
<dbReference type="OrthoDB" id="1304672at2759"/>
<accession>A0A2G2X2K8</accession>
<gene>
    <name evidence="1" type="ORF">CQW23_06184</name>
</gene>
<organism evidence="1 2">
    <name type="scientific">Capsicum baccatum</name>
    <name type="common">Peruvian pepper</name>
    <dbReference type="NCBI Taxonomy" id="33114"/>
    <lineage>
        <taxon>Eukaryota</taxon>
        <taxon>Viridiplantae</taxon>
        <taxon>Streptophyta</taxon>
        <taxon>Embryophyta</taxon>
        <taxon>Tracheophyta</taxon>
        <taxon>Spermatophyta</taxon>
        <taxon>Magnoliopsida</taxon>
        <taxon>eudicotyledons</taxon>
        <taxon>Gunneridae</taxon>
        <taxon>Pentapetalae</taxon>
        <taxon>asterids</taxon>
        <taxon>lamiids</taxon>
        <taxon>Solanales</taxon>
        <taxon>Solanaceae</taxon>
        <taxon>Solanoideae</taxon>
        <taxon>Capsiceae</taxon>
        <taxon>Capsicum</taxon>
    </lineage>
</organism>